<evidence type="ECO:0000313" key="10">
    <source>
        <dbReference type="Proteomes" id="UP000266861"/>
    </source>
</evidence>
<evidence type="ECO:0000256" key="4">
    <source>
        <dbReference type="ARBA" id="ARBA00009461"/>
    </source>
</evidence>
<dbReference type="Proteomes" id="UP000266861">
    <property type="component" value="Unassembled WGS sequence"/>
</dbReference>
<comment type="similarity">
    <text evidence="4">Belongs to the RTC4 family.</text>
</comment>
<accession>A0A397JV67</accession>
<keyword evidence="10" id="KW-1185">Reference proteome</keyword>
<dbReference type="InterPro" id="IPR028094">
    <property type="entry name" value="RTC4_C"/>
</dbReference>
<evidence type="ECO:0000256" key="2">
    <source>
        <dbReference type="ARBA" id="ARBA00004123"/>
    </source>
</evidence>
<evidence type="ECO:0000313" key="9">
    <source>
        <dbReference type="EMBL" id="RHZ88773.1"/>
    </source>
</evidence>
<dbReference type="InterPro" id="IPR039024">
    <property type="entry name" value="RTC4"/>
</dbReference>
<feature type="domain" description="Restriction of telomere capping protein 4 C-terminal" evidence="8">
    <location>
        <begin position="254"/>
        <end position="359"/>
    </location>
</feature>
<evidence type="ECO:0000256" key="7">
    <source>
        <dbReference type="ARBA" id="ARBA00023242"/>
    </source>
</evidence>
<dbReference type="SMART" id="SM01312">
    <property type="entry name" value="RTC4"/>
    <property type="match status" value="1"/>
</dbReference>
<evidence type="ECO:0000256" key="1">
    <source>
        <dbReference type="ARBA" id="ARBA00002738"/>
    </source>
</evidence>
<gene>
    <name evidence="9" type="ORF">Glove_21g131</name>
</gene>
<protein>
    <recommendedName>
        <fullName evidence="5">Restriction of telomere capping protein 4</fullName>
    </recommendedName>
</protein>
<keyword evidence="7" id="KW-0539">Nucleus</keyword>
<comment type="caution">
    <text evidence="9">The sequence shown here is derived from an EMBL/GenBank/DDBJ whole genome shotgun (WGS) entry which is preliminary data.</text>
</comment>
<dbReference type="PANTHER" id="PTHR41391">
    <property type="entry name" value="RESTRICTION OF TELOMERE CAPPING PROTEIN 4"/>
    <property type="match status" value="1"/>
</dbReference>
<dbReference type="Pfam" id="PF14474">
    <property type="entry name" value="RTC4"/>
    <property type="match status" value="1"/>
</dbReference>
<reference evidence="9 10" key="1">
    <citation type="submission" date="2018-08" db="EMBL/GenBank/DDBJ databases">
        <title>Genome and evolution of the arbuscular mycorrhizal fungus Diversispora epigaea (formerly Glomus versiforme) and its bacterial endosymbionts.</title>
        <authorList>
            <person name="Sun X."/>
            <person name="Fei Z."/>
            <person name="Harrison M."/>
        </authorList>
    </citation>
    <scope>NUCLEOTIDE SEQUENCE [LARGE SCALE GENOMIC DNA]</scope>
    <source>
        <strain evidence="9 10">IT104</strain>
    </source>
</reference>
<proteinExistence type="inferred from homology"/>
<dbReference type="GO" id="GO:0005737">
    <property type="term" value="C:cytoplasm"/>
    <property type="evidence" value="ECO:0007669"/>
    <property type="project" value="UniProtKB-SubCell"/>
</dbReference>
<evidence type="ECO:0000256" key="6">
    <source>
        <dbReference type="ARBA" id="ARBA00022490"/>
    </source>
</evidence>
<comment type="function">
    <text evidence="1">May be involved in a process influencing telomere capping.</text>
</comment>
<dbReference type="OrthoDB" id="128308at2759"/>
<dbReference type="EMBL" id="PQFF01000019">
    <property type="protein sequence ID" value="RHZ88773.1"/>
    <property type="molecule type" value="Genomic_DNA"/>
</dbReference>
<evidence type="ECO:0000256" key="3">
    <source>
        <dbReference type="ARBA" id="ARBA00004496"/>
    </source>
</evidence>
<comment type="subcellular location">
    <subcellularLocation>
        <location evidence="3">Cytoplasm</location>
    </subcellularLocation>
    <subcellularLocation>
        <location evidence="2">Nucleus</location>
    </subcellularLocation>
</comment>
<evidence type="ECO:0000259" key="8">
    <source>
        <dbReference type="SMART" id="SM01312"/>
    </source>
</evidence>
<dbReference type="AlphaFoldDB" id="A0A397JV67"/>
<keyword evidence="6" id="KW-0963">Cytoplasm</keyword>
<organism evidence="9 10">
    <name type="scientific">Diversispora epigaea</name>
    <dbReference type="NCBI Taxonomy" id="1348612"/>
    <lineage>
        <taxon>Eukaryota</taxon>
        <taxon>Fungi</taxon>
        <taxon>Fungi incertae sedis</taxon>
        <taxon>Mucoromycota</taxon>
        <taxon>Glomeromycotina</taxon>
        <taxon>Glomeromycetes</taxon>
        <taxon>Diversisporales</taxon>
        <taxon>Diversisporaceae</taxon>
        <taxon>Diversispora</taxon>
    </lineage>
</organism>
<name>A0A397JV67_9GLOM</name>
<evidence type="ECO:0000256" key="5">
    <source>
        <dbReference type="ARBA" id="ARBA00015162"/>
    </source>
</evidence>
<sequence length="360" mass="41756">MDIPNFHDFRAKHTNLFIAKLNFRCTSTSISEKRINISGEFETLNKAYKSSFSHVYKFNFQSNEELRENMNECIKNCSDLFMQHCFEKYNVDLKNNDEFAELLEGKYYDTQEANYQFYIFWKYKSIFATGATVFPEPLCPDKDIIILSSDSGSGELSSLPSDSGSGELSSLPSDSGVIECQICFKELPNLQLSYHKLNEIMQSNNVSFHGDETEDYCSRHDRLYSILEGKYPFDINFNELPQRVNNFKKDLLKIIDNPTESEFYTLYLQNTEACDSKVKAIILFNTFEEFQPGYYGPRGSGIIMKELNKIFGQQRLDFIERVLVPESAIRLISEDYNNISLVEAENIRRESCQFGFNVHK</sequence>
<dbReference type="GO" id="GO:0005634">
    <property type="term" value="C:nucleus"/>
    <property type="evidence" value="ECO:0007669"/>
    <property type="project" value="UniProtKB-SubCell"/>
</dbReference>
<dbReference type="PANTHER" id="PTHR41391:SF1">
    <property type="entry name" value="RESTRICTION OF TELOMERE CAPPING PROTEIN 4"/>
    <property type="match status" value="1"/>
</dbReference>